<comment type="similarity">
    <text evidence="2">Belongs to the AOR/FOR family.</text>
</comment>
<dbReference type="SMART" id="SM00790">
    <property type="entry name" value="AFOR_N"/>
    <property type="match status" value="1"/>
</dbReference>
<dbReference type="Gene3D" id="1.10.569.10">
    <property type="entry name" value="Aldehyde Ferredoxin Oxidoreductase Protein, subunit A, domain 2"/>
    <property type="match status" value="1"/>
</dbReference>
<dbReference type="GO" id="GO:0009055">
    <property type="term" value="F:electron transfer activity"/>
    <property type="evidence" value="ECO:0007669"/>
    <property type="project" value="InterPro"/>
</dbReference>
<comment type="cofactor">
    <cofactor evidence="1">
        <name>[4Fe-4S] cluster</name>
        <dbReference type="ChEBI" id="CHEBI:49883"/>
    </cofactor>
</comment>
<evidence type="ECO:0000256" key="4">
    <source>
        <dbReference type="ARBA" id="ARBA00022723"/>
    </source>
</evidence>
<evidence type="ECO:0000256" key="1">
    <source>
        <dbReference type="ARBA" id="ARBA00001966"/>
    </source>
</evidence>
<keyword evidence="3" id="KW-0004">4Fe-4S</keyword>
<dbReference type="GO" id="GO:0051539">
    <property type="term" value="F:4 iron, 4 sulfur cluster binding"/>
    <property type="evidence" value="ECO:0007669"/>
    <property type="project" value="UniProtKB-KW"/>
</dbReference>
<dbReference type="GO" id="GO:0016625">
    <property type="term" value="F:oxidoreductase activity, acting on the aldehyde or oxo group of donors, iron-sulfur protein as acceptor"/>
    <property type="evidence" value="ECO:0007669"/>
    <property type="project" value="InterPro"/>
</dbReference>
<dbReference type="PATRIC" id="fig|1698265.3.peg.741"/>
<keyword evidence="7" id="KW-0411">Iron-sulfur</keyword>
<evidence type="ECO:0000256" key="6">
    <source>
        <dbReference type="ARBA" id="ARBA00023004"/>
    </source>
</evidence>
<dbReference type="Proteomes" id="UP000070657">
    <property type="component" value="Unassembled WGS sequence"/>
</dbReference>
<comment type="caution">
    <text evidence="10">The sequence shown here is derived from an EMBL/GenBank/DDBJ whole genome shotgun (WGS) entry which is preliminary data.</text>
</comment>
<dbReference type="AlphaFoldDB" id="A0A133UF20"/>
<evidence type="ECO:0000256" key="7">
    <source>
        <dbReference type="ARBA" id="ARBA00023014"/>
    </source>
</evidence>
<accession>A0A133UF20</accession>
<dbReference type="PANTHER" id="PTHR30038:SF0">
    <property type="entry name" value="TUNGSTEN-CONTAINING ALDEHYDE FERREDOXIN OXIDOREDUCTASE"/>
    <property type="match status" value="1"/>
</dbReference>
<proteinExistence type="inferred from homology"/>
<protein>
    <recommendedName>
        <fullName evidence="9">Aldehyde ferredoxin oxidoreductase N-terminal domain-containing protein</fullName>
    </recommendedName>
</protein>
<evidence type="ECO:0000256" key="2">
    <source>
        <dbReference type="ARBA" id="ARBA00011032"/>
    </source>
</evidence>
<dbReference type="InterPro" id="IPR013983">
    <property type="entry name" value="Ald_Fedxn_OxRdtase_N"/>
</dbReference>
<dbReference type="InterPro" id="IPR036021">
    <property type="entry name" value="Tungsten_al_ferr_oxy-like_C"/>
</dbReference>
<keyword evidence="4" id="KW-0479">Metal-binding</keyword>
<dbReference type="InterPro" id="IPR036503">
    <property type="entry name" value="Ald_Fedxn_OxRdtase_N_sf"/>
</dbReference>
<dbReference type="PANTHER" id="PTHR30038">
    <property type="entry name" value="ALDEHYDE FERREDOXIN OXIDOREDUCTASE"/>
    <property type="match status" value="1"/>
</dbReference>
<evidence type="ECO:0000256" key="3">
    <source>
        <dbReference type="ARBA" id="ARBA00022485"/>
    </source>
</evidence>
<dbReference type="InterPro" id="IPR001203">
    <property type="entry name" value="OxRdtase_Ald_Fedxn_C"/>
</dbReference>
<sequence>MVKTKGYAGNILEVNLSLRELSSADLDSDTTSNFLGGRGYGIKLLKKNNPKGVDPLLPENNLIFMTGPYTGTGPFSAFYSITTKSPLTGLCLSSHSGGNWGPSLKRAGYDGIVIEGKADDPVMLVISDGKPKLENIRGLWGRNTAETTEKIEKEYGASPAVIGPAGENKVRYACIVNNYHRVAGRGGAGAVMGSKNLKAIAVKGDKDIEIGQPEEMKKKFIKAAKTVQEEAQAFGKLGTPIVVNMENEIGGLPTKNFQIGYFEDAEKVSGEYLHEKYWVEDFGCFRCPLSCGNVTEVKQGKYKCKTEGPEYETIMAFGPNCYNSNLESIIKANDLCDRLGLDTITMGDSIAFCMELYERDLIDENDIGFSLDWGDHKKIIELVKMTANREGFGDELAEGTWRIAQKRGGEPVQVGKMEPPGYEPRAIQGMALAYATSPRGACHLRATMYVPETFSKELDRTTVKGKTDYLIDMQNKFAILDSMLLCKLGGRNANMTRWEDLSELLEITTGKEFSVKKLKMIGKKIFNLEHKYNVREGKKNLSIPTQFFEPQEYGPSEGLKVKKEDFEKAIDEYQNARGWK</sequence>
<dbReference type="EMBL" id="LHXP01000047">
    <property type="protein sequence ID" value="KXA92769.1"/>
    <property type="molecule type" value="Genomic_DNA"/>
</dbReference>
<evidence type="ECO:0000313" key="10">
    <source>
        <dbReference type="EMBL" id="KXA92769.1"/>
    </source>
</evidence>
<organism evidence="10 11">
    <name type="scientific">candidate division MSBL1 archaeon SCGC-AAA259E22</name>
    <dbReference type="NCBI Taxonomy" id="1698265"/>
    <lineage>
        <taxon>Archaea</taxon>
        <taxon>Methanobacteriati</taxon>
        <taxon>Methanobacteriota</taxon>
        <taxon>candidate division MSBL1</taxon>
    </lineage>
</organism>
<dbReference type="SUPFAM" id="SSF56228">
    <property type="entry name" value="Aldehyde ferredoxin oxidoreductase, N-terminal domain"/>
    <property type="match status" value="1"/>
</dbReference>
<dbReference type="InterPro" id="IPR013985">
    <property type="entry name" value="Ald_Fedxn_OxRdtase_dom3"/>
</dbReference>
<dbReference type="InterPro" id="IPR051919">
    <property type="entry name" value="W-dependent_AOR"/>
</dbReference>
<feature type="domain" description="Aldehyde ferredoxin oxidoreductase N-terminal" evidence="9">
    <location>
        <begin position="7"/>
        <end position="206"/>
    </location>
</feature>
<dbReference type="GO" id="GO:0046872">
    <property type="term" value="F:metal ion binding"/>
    <property type="evidence" value="ECO:0007669"/>
    <property type="project" value="UniProtKB-KW"/>
</dbReference>
<dbReference type="InterPro" id="IPR013984">
    <property type="entry name" value="Ald_Fedxn_OxRdtase_dom2"/>
</dbReference>
<evidence type="ECO:0000313" key="11">
    <source>
        <dbReference type="Proteomes" id="UP000070657"/>
    </source>
</evidence>
<keyword evidence="11" id="KW-1185">Reference proteome</keyword>
<dbReference type="SUPFAM" id="SSF48310">
    <property type="entry name" value="Aldehyde ferredoxin oxidoreductase, C-terminal domains"/>
    <property type="match status" value="1"/>
</dbReference>
<evidence type="ECO:0000256" key="8">
    <source>
        <dbReference type="ARBA" id="ARBA00049934"/>
    </source>
</evidence>
<gene>
    <name evidence="10" type="ORF">AKJ66_03565</name>
</gene>
<comment type="cofactor">
    <cofactor evidence="8">
        <name>tungstopterin</name>
        <dbReference type="ChEBI" id="CHEBI:30402"/>
    </cofactor>
</comment>
<dbReference type="Gene3D" id="3.60.9.10">
    <property type="entry name" value="Aldehyde ferredoxin oxidoreductase, N-terminal domain"/>
    <property type="match status" value="1"/>
</dbReference>
<dbReference type="Pfam" id="PF01314">
    <property type="entry name" value="AFOR_C"/>
    <property type="match status" value="1"/>
</dbReference>
<keyword evidence="6" id="KW-0408">Iron</keyword>
<dbReference type="Gene3D" id="1.10.599.10">
    <property type="entry name" value="Aldehyde Ferredoxin Oxidoreductase Protein, subunit A, domain 3"/>
    <property type="match status" value="1"/>
</dbReference>
<name>A0A133UF20_9EURY</name>
<keyword evidence="5" id="KW-0560">Oxidoreductase</keyword>
<evidence type="ECO:0000256" key="5">
    <source>
        <dbReference type="ARBA" id="ARBA00023002"/>
    </source>
</evidence>
<reference evidence="10 11" key="1">
    <citation type="journal article" date="2016" name="Sci. Rep.">
        <title>Metabolic traits of an uncultured archaeal lineage -MSBL1- from brine pools of the Red Sea.</title>
        <authorList>
            <person name="Mwirichia R."/>
            <person name="Alam I."/>
            <person name="Rashid M."/>
            <person name="Vinu M."/>
            <person name="Ba-Alawi W."/>
            <person name="Anthony Kamau A."/>
            <person name="Kamanda Ngugi D."/>
            <person name="Goker M."/>
            <person name="Klenk H.P."/>
            <person name="Bajic V."/>
            <person name="Stingl U."/>
        </authorList>
    </citation>
    <scope>NUCLEOTIDE SEQUENCE [LARGE SCALE GENOMIC DNA]</scope>
    <source>
        <strain evidence="10">SCGC-AAA259E22</strain>
    </source>
</reference>
<evidence type="ECO:0000259" key="9">
    <source>
        <dbReference type="SMART" id="SM00790"/>
    </source>
</evidence>
<dbReference type="Pfam" id="PF02730">
    <property type="entry name" value="AFOR_N"/>
    <property type="match status" value="1"/>
</dbReference>